<gene>
    <name evidence="2" type="ORF">JIN81_14320</name>
</gene>
<reference evidence="2" key="1">
    <citation type="submission" date="2021-01" db="EMBL/GenBank/DDBJ databases">
        <title>Modified the classification status of verrucomicrobia.</title>
        <authorList>
            <person name="Feng X."/>
        </authorList>
    </citation>
    <scope>NUCLEOTIDE SEQUENCE</scope>
    <source>
        <strain evidence="2">KCTC 22201</strain>
    </source>
</reference>
<feature type="transmembrane region" description="Helical" evidence="1">
    <location>
        <begin position="58"/>
        <end position="76"/>
    </location>
</feature>
<keyword evidence="1" id="KW-0812">Transmembrane</keyword>
<dbReference type="RefSeq" id="WP_200281160.1">
    <property type="nucleotide sequence ID" value="NZ_JAENII010000011.1"/>
</dbReference>
<sequence>MRFRGKYRGGVLAFGSAGLVFVGFGIMLIVKPVGIALAGGTGPWGINQVTSLFGPQQVSGFSVIFFLIALFFFAVARELGKE</sequence>
<dbReference type="AlphaFoldDB" id="A0A934RCT7"/>
<keyword evidence="1" id="KW-1133">Transmembrane helix</keyword>
<comment type="caution">
    <text evidence="2">The sequence shown here is derived from an EMBL/GenBank/DDBJ whole genome shotgun (WGS) entry which is preliminary data.</text>
</comment>
<evidence type="ECO:0000256" key="1">
    <source>
        <dbReference type="SAM" id="Phobius"/>
    </source>
</evidence>
<feature type="transmembrane region" description="Helical" evidence="1">
    <location>
        <begin position="12"/>
        <end position="38"/>
    </location>
</feature>
<accession>A0A934RCT7</accession>
<keyword evidence="1" id="KW-0472">Membrane</keyword>
<protein>
    <submittedName>
        <fullName evidence="2">Uncharacterized protein</fullName>
    </submittedName>
</protein>
<dbReference type="EMBL" id="JAENII010000011">
    <property type="protein sequence ID" value="MBK1828205.1"/>
    <property type="molecule type" value="Genomic_DNA"/>
</dbReference>
<evidence type="ECO:0000313" key="3">
    <source>
        <dbReference type="Proteomes" id="UP000658278"/>
    </source>
</evidence>
<evidence type="ECO:0000313" key="2">
    <source>
        <dbReference type="EMBL" id="MBK1828205.1"/>
    </source>
</evidence>
<name>A0A934RCT7_9BACT</name>
<keyword evidence="3" id="KW-1185">Reference proteome</keyword>
<organism evidence="2 3">
    <name type="scientific">Haloferula rosea</name>
    <dbReference type="NCBI Taxonomy" id="490093"/>
    <lineage>
        <taxon>Bacteria</taxon>
        <taxon>Pseudomonadati</taxon>
        <taxon>Verrucomicrobiota</taxon>
        <taxon>Verrucomicrobiia</taxon>
        <taxon>Verrucomicrobiales</taxon>
        <taxon>Verrucomicrobiaceae</taxon>
        <taxon>Haloferula</taxon>
    </lineage>
</organism>
<dbReference type="Proteomes" id="UP000658278">
    <property type="component" value="Unassembled WGS sequence"/>
</dbReference>
<proteinExistence type="predicted"/>